<evidence type="ECO:0000313" key="11">
    <source>
        <dbReference type="Proteomes" id="UP000237662"/>
    </source>
</evidence>
<evidence type="ECO:0000256" key="8">
    <source>
        <dbReference type="SAM" id="Phobius"/>
    </source>
</evidence>
<comment type="caution">
    <text evidence="10">The sequence shown here is derived from an EMBL/GenBank/DDBJ whole genome shotgun (WGS) entry which is preliminary data.</text>
</comment>
<feature type="domain" description="Glycosyltransferase RgtA/B/C/D-like" evidence="9">
    <location>
        <begin position="53"/>
        <end position="211"/>
    </location>
</feature>
<keyword evidence="11" id="KW-1185">Reference proteome</keyword>
<feature type="transmembrane region" description="Helical" evidence="8">
    <location>
        <begin position="152"/>
        <end position="184"/>
    </location>
</feature>
<dbReference type="GO" id="GO:0009103">
    <property type="term" value="P:lipopolysaccharide biosynthetic process"/>
    <property type="evidence" value="ECO:0007669"/>
    <property type="project" value="UniProtKB-ARBA"/>
</dbReference>
<dbReference type="RefSeq" id="WP_170067655.1">
    <property type="nucleotide sequence ID" value="NZ_PTJC01000006.1"/>
</dbReference>
<dbReference type="Proteomes" id="UP000237662">
    <property type="component" value="Unassembled WGS sequence"/>
</dbReference>
<comment type="subcellular location">
    <subcellularLocation>
        <location evidence="1">Cell membrane</location>
        <topology evidence="1">Multi-pass membrane protein</topology>
    </subcellularLocation>
</comment>
<feature type="transmembrane region" description="Helical" evidence="8">
    <location>
        <begin position="316"/>
        <end position="336"/>
    </location>
</feature>
<proteinExistence type="predicted"/>
<evidence type="ECO:0000256" key="3">
    <source>
        <dbReference type="ARBA" id="ARBA00022676"/>
    </source>
</evidence>
<dbReference type="InterPro" id="IPR038731">
    <property type="entry name" value="RgtA/B/C-like"/>
</dbReference>
<feature type="transmembrane region" description="Helical" evidence="8">
    <location>
        <begin position="100"/>
        <end position="118"/>
    </location>
</feature>
<evidence type="ECO:0000256" key="4">
    <source>
        <dbReference type="ARBA" id="ARBA00022679"/>
    </source>
</evidence>
<name>A0A2S6I1U5_9BACT</name>
<feature type="transmembrane region" description="Helical" evidence="8">
    <location>
        <begin position="288"/>
        <end position="304"/>
    </location>
</feature>
<dbReference type="PANTHER" id="PTHR33908">
    <property type="entry name" value="MANNOSYLTRANSFERASE YKCB-RELATED"/>
    <property type="match status" value="1"/>
</dbReference>
<keyword evidence="4 10" id="KW-0808">Transferase</keyword>
<reference evidence="10 11" key="1">
    <citation type="submission" date="2018-02" db="EMBL/GenBank/DDBJ databases">
        <title>Genomic Encyclopedia of Archaeal and Bacterial Type Strains, Phase II (KMG-II): from individual species to whole genera.</title>
        <authorList>
            <person name="Goeker M."/>
        </authorList>
    </citation>
    <scope>NUCLEOTIDE SEQUENCE [LARGE SCALE GENOMIC DNA]</scope>
    <source>
        <strain evidence="10 11">DSM 29526</strain>
    </source>
</reference>
<dbReference type="EMBL" id="PTJC01000006">
    <property type="protein sequence ID" value="PPK85148.1"/>
    <property type="molecule type" value="Genomic_DNA"/>
</dbReference>
<keyword evidence="7 8" id="KW-0472">Membrane</keyword>
<keyword evidence="6 8" id="KW-1133">Transmembrane helix</keyword>
<feature type="transmembrane region" description="Helical" evidence="8">
    <location>
        <begin position="7"/>
        <end position="27"/>
    </location>
</feature>
<dbReference type="GO" id="GO:0005886">
    <property type="term" value="C:plasma membrane"/>
    <property type="evidence" value="ECO:0007669"/>
    <property type="project" value="UniProtKB-SubCell"/>
</dbReference>
<keyword evidence="2" id="KW-1003">Cell membrane</keyword>
<feature type="transmembrane region" description="Helical" evidence="8">
    <location>
        <begin position="130"/>
        <end position="146"/>
    </location>
</feature>
<organism evidence="10 11">
    <name type="scientific">Neolewinella xylanilytica</name>
    <dbReference type="NCBI Taxonomy" id="1514080"/>
    <lineage>
        <taxon>Bacteria</taxon>
        <taxon>Pseudomonadati</taxon>
        <taxon>Bacteroidota</taxon>
        <taxon>Saprospiria</taxon>
        <taxon>Saprospirales</taxon>
        <taxon>Lewinellaceae</taxon>
        <taxon>Neolewinella</taxon>
    </lineage>
</organism>
<evidence type="ECO:0000256" key="6">
    <source>
        <dbReference type="ARBA" id="ARBA00022989"/>
    </source>
</evidence>
<evidence type="ECO:0000256" key="2">
    <source>
        <dbReference type="ARBA" id="ARBA00022475"/>
    </source>
</evidence>
<dbReference type="AlphaFoldDB" id="A0A2S6I1U5"/>
<feature type="transmembrane region" description="Helical" evidence="8">
    <location>
        <begin position="244"/>
        <end position="262"/>
    </location>
</feature>
<feature type="transmembrane region" description="Helical" evidence="8">
    <location>
        <begin position="73"/>
        <end position="94"/>
    </location>
</feature>
<dbReference type="GO" id="GO:0016763">
    <property type="term" value="F:pentosyltransferase activity"/>
    <property type="evidence" value="ECO:0007669"/>
    <property type="project" value="TreeGrafter"/>
</dbReference>
<dbReference type="PANTHER" id="PTHR33908:SF11">
    <property type="entry name" value="MEMBRANE PROTEIN"/>
    <property type="match status" value="1"/>
</dbReference>
<feature type="transmembrane region" description="Helical" evidence="8">
    <location>
        <begin position="267"/>
        <end position="282"/>
    </location>
</feature>
<gene>
    <name evidence="10" type="ORF">CLV84_2040</name>
</gene>
<dbReference type="Pfam" id="PF13231">
    <property type="entry name" value="PMT_2"/>
    <property type="match status" value="1"/>
</dbReference>
<dbReference type="InterPro" id="IPR050297">
    <property type="entry name" value="LipidA_mod_glycosyltrf_83"/>
</dbReference>
<evidence type="ECO:0000313" key="10">
    <source>
        <dbReference type="EMBL" id="PPK85148.1"/>
    </source>
</evidence>
<accession>A0A2S6I1U5</accession>
<evidence type="ECO:0000256" key="5">
    <source>
        <dbReference type="ARBA" id="ARBA00022692"/>
    </source>
</evidence>
<evidence type="ECO:0000256" key="7">
    <source>
        <dbReference type="ARBA" id="ARBA00023136"/>
    </source>
</evidence>
<sequence>MGQPRHFTSVCIFALALLAIGLHLYAATTLSYHRDELLYFALGYHPAWGYPSVPPLIGWLAGLVRITIGSSVFAVKLLPALLSGVFVWLVAAIVREMRGGGFATILACATAVVLPATLRTFHLFQPVHLDLLWWTVLTLLILRYLNTDNRRYLLLLGIVVGLALLTKYLVLLLVGGLLVGLLLFRPAAFREPYLHIGALIALLLWTPNLLWQASNDWAVAGHLEALSRKQLVHVDRLSILTDQLMMAFAGSLLLVPGLVYLLRRHRVVAVAVLFTLGALLVLRGKSYYAMGLFPALLAAGAVWWERSLPQTCWRWLLPVLIVALNLPVLPFGLPIVGKNELISYFQVLERDFGLVPGRRWEDGKIHALPQDYADQLGWPELKAELVAAYALEPDPLHTALYCENYGQAGALLQVAGQNGIPEPISFSDAFNFWLPDSIPEPLTALYYVNDEPASDLDDWFSEVRQVGRVDNPYAREYGTTIYRYSKPIQPFDRFWRQRTSEKPSPY</sequence>
<evidence type="ECO:0000256" key="1">
    <source>
        <dbReference type="ARBA" id="ARBA00004651"/>
    </source>
</evidence>
<protein>
    <submittedName>
        <fullName evidence="10">Dolichyl-phosphate-mannose-protein mannosyltransferase</fullName>
    </submittedName>
</protein>
<keyword evidence="5 8" id="KW-0812">Transmembrane</keyword>
<evidence type="ECO:0000259" key="9">
    <source>
        <dbReference type="Pfam" id="PF13231"/>
    </source>
</evidence>
<keyword evidence="3 10" id="KW-0328">Glycosyltransferase</keyword>